<feature type="region of interest" description="Disordered" evidence="1">
    <location>
        <begin position="459"/>
        <end position="478"/>
    </location>
</feature>
<feature type="compositionally biased region" description="Polar residues" evidence="1">
    <location>
        <begin position="212"/>
        <end position="221"/>
    </location>
</feature>
<dbReference type="InParanoid" id="A0A1Z5JEG4"/>
<evidence type="ECO:0000313" key="3">
    <source>
        <dbReference type="Proteomes" id="UP000198406"/>
    </source>
</evidence>
<dbReference type="GO" id="GO:0005794">
    <property type="term" value="C:Golgi apparatus"/>
    <property type="evidence" value="ECO:0007669"/>
    <property type="project" value="TreeGrafter"/>
</dbReference>
<dbReference type="GO" id="GO:0005783">
    <property type="term" value="C:endoplasmic reticulum"/>
    <property type="evidence" value="ECO:0007669"/>
    <property type="project" value="TreeGrafter"/>
</dbReference>
<reference evidence="2 3" key="1">
    <citation type="journal article" date="2015" name="Plant Cell">
        <title>Oil accumulation by the oleaginous diatom Fistulifera solaris as revealed by the genome and transcriptome.</title>
        <authorList>
            <person name="Tanaka T."/>
            <person name="Maeda Y."/>
            <person name="Veluchamy A."/>
            <person name="Tanaka M."/>
            <person name="Abida H."/>
            <person name="Marechal E."/>
            <person name="Bowler C."/>
            <person name="Muto M."/>
            <person name="Sunaga Y."/>
            <person name="Tanaka M."/>
            <person name="Yoshino T."/>
            <person name="Taniguchi T."/>
            <person name="Fukuda Y."/>
            <person name="Nemoto M."/>
            <person name="Matsumoto M."/>
            <person name="Wong P.S."/>
            <person name="Aburatani S."/>
            <person name="Fujibuchi W."/>
        </authorList>
    </citation>
    <scope>NUCLEOTIDE SEQUENCE [LARGE SCALE GENOMIC DNA]</scope>
    <source>
        <strain evidence="2 3">JPCC DA0580</strain>
    </source>
</reference>
<feature type="compositionally biased region" description="Basic and acidic residues" evidence="1">
    <location>
        <begin position="186"/>
        <end position="197"/>
    </location>
</feature>
<feature type="compositionally biased region" description="Polar residues" evidence="1">
    <location>
        <begin position="238"/>
        <end position="247"/>
    </location>
</feature>
<feature type="region of interest" description="Disordered" evidence="1">
    <location>
        <begin position="415"/>
        <end position="448"/>
    </location>
</feature>
<dbReference type="Proteomes" id="UP000198406">
    <property type="component" value="Unassembled WGS sequence"/>
</dbReference>
<sequence length="584" mass="64955">MWGEWLEKGKELASKAQAAALELDKQINQSVGITDAPTLASELIAEDDDDILNDAWDGDNDDLAALDDDFDEKVTAEESVEEDHDKGATLHASETPVSDQNAQNDDDEHVDDVTNTNEASEINDAIDKDLEKHEGTNDEGLSLQKNDENESTDDAADSSPVAPIESTTISTEINPPGPDDNAQNEQEDHHETAKDQEEGWGTGNDDLDLIDTSETVFTNNEPLEEVNEIVMLSEMPNSNTAVATHSEATIVDSSIPAETEYEQNGIPAPTSDDQPESEVTEQTTLRKESKTEENSSPPLDESRKDADNAQNVHSLEAQIEDLNKLLRQREEQLMNKTEQLTEMTAMFESEKQQLLQKVASTKEESMRRTQKAKERVEAMEARMKELARQSTAGDQDAAKQAEIIAALREEGEKLAHKQAEMEKAVRTAKGEARSLREELEDEKTAKDTALEKIASLESELKKTKDDLSSARRGESHAEKLDAELRRLTEENNTKAATILLLEQQVNELKETMKSQEAALLEIQQGASVESEREIKKIRKEHNDAINDLETKLQMTEREAGIREDALRHEIAELPKEVARLRSSG</sequence>
<gene>
    <name evidence="2" type="ORF">FisN_2Hh224</name>
</gene>
<dbReference type="PANTHER" id="PTHR46515">
    <property type="entry name" value="TATA ELEMENT MODULATORY FACTOR TMF1"/>
    <property type="match status" value="1"/>
</dbReference>
<proteinExistence type="predicted"/>
<feature type="compositionally biased region" description="Basic and acidic residues" evidence="1">
    <location>
        <begin position="125"/>
        <end position="136"/>
    </location>
</feature>
<accession>A0A1Z5JEG4</accession>
<comment type="caution">
    <text evidence="2">The sequence shown here is derived from an EMBL/GenBank/DDBJ whole genome shotgun (WGS) entry which is preliminary data.</text>
</comment>
<feature type="compositionally biased region" description="Acidic residues" evidence="1">
    <location>
        <begin position="55"/>
        <end position="71"/>
    </location>
</feature>
<evidence type="ECO:0000256" key="1">
    <source>
        <dbReference type="SAM" id="MobiDB-lite"/>
    </source>
</evidence>
<organism evidence="2 3">
    <name type="scientific">Fistulifera solaris</name>
    <name type="common">Oleaginous diatom</name>
    <dbReference type="NCBI Taxonomy" id="1519565"/>
    <lineage>
        <taxon>Eukaryota</taxon>
        <taxon>Sar</taxon>
        <taxon>Stramenopiles</taxon>
        <taxon>Ochrophyta</taxon>
        <taxon>Bacillariophyta</taxon>
        <taxon>Bacillariophyceae</taxon>
        <taxon>Bacillariophycidae</taxon>
        <taxon>Naviculales</taxon>
        <taxon>Naviculaceae</taxon>
        <taxon>Fistulifera</taxon>
    </lineage>
</organism>
<protein>
    <submittedName>
        <fullName evidence="2">Uncharacterized protein</fullName>
    </submittedName>
</protein>
<dbReference type="AlphaFoldDB" id="A0A1Z5JEG4"/>
<name>A0A1Z5JEG4_FISSO</name>
<feature type="region of interest" description="Disordered" evidence="1">
    <location>
        <begin position="238"/>
        <end position="316"/>
    </location>
</feature>
<dbReference type="InterPro" id="IPR052602">
    <property type="entry name" value="Growth_transcription_reg"/>
</dbReference>
<dbReference type="EMBL" id="BDSP01000051">
    <property type="protein sequence ID" value="GAX12393.1"/>
    <property type="molecule type" value="Genomic_DNA"/>
</dbReference>
<dbReference type="PANTHER" id="PTHR46515:SF1">
    <property type="entry name" value="TATA ELEMENT MODULATORY FACTOR"/>
    <property type="match status" value="1"/>
</dbReference>
<evidence type="ECO:0000313" key="2">
    <source>
        <dbReference type="EMBL" id="GAX12393.1"/>
    </source>
</evidence>
<feature type="compositionally biased region" description="Basic and acidic residues" evidence="1">
    <location>
        <begin position="284"/>
        <end position="293"/>
    </location>
</feature>
<feature type="region of interest" description="Disordered" evidence="1">
    <location>
        <begin position="55"/>
        <end position="222"/>
    </location>
</feature>
<keyword evidence="3" id="KW-1185">Reference proteome</keyword>